<gene>
    <name evidence="1" type="ORF">ASZ90_012349</name>
</gene>
<name>A0A0W8FC54_9ZZZZ</name>
<proteinExistence type="predicted"/>
<reference evidence="1" key="1">
    <citation type="journal article" date="2015" name="Proc. Natl. Acad. Sci. U.S.A.">
        <title>Networks of energetic and metabolic interactions define dynamics in microbial communities.</title>
        <authorList>
            <person name="Embree M."/>
            <person name="Liu J.K."/>
            <person name="Al-Bassam M.M."/>
            <person name="Zengler K."/>
        </authorList>
    </citation>
    <scope>NUCLEOTIDE SEQUENCE</scope>
</reference>
<protein>
    <submittedName>
        <fullName evidence="1">Uncharacterized protein</fullName>
    </submittedName>
</protein>
<dbReference type="AlphaFoldDB" id="A0A0W8FC54"/>
<sequence length="143" mass="17137">MTTFEEIHHAFFYVSSDDYGMNRAFLCLDNGEIIYRSEWDDPKEEDEDEFDCDHFIEIPHKNDLDLGQTLVIEFAEVHLQDDLDLVQRIFSRRGAYRRFKELLDERGLLQTWYDYEDIREKEALGEWVQDNEIELESQTAKSS</sequence>
<evidence type="ECO:0000313" key="1">
    <source>
        <dbReference type="EMBL" id="KUG17955.1"/>
    </source>
</evidence>
<comment type="caution">
    <text evidence="1">The sequence shown here is derived from an EMBL/GenBank/DDBJ whole genome shotgun (WGS) entry which is preliminary data.</text>
</comment>
<organism evidence="1">
    <name type="scientific">hydrocarbon metagenome</name>
    <dbReference type="NCBI Taxonomy" id="938273"/>
    <lineage>
        <taxon>unclassified sequences</taxon>
        <taxon>metagenomes</taxon>
        <taxon>ecological metagenomes</taxon>
    </lineage>
</organism>
<dbReference type="EMBL" id="LNQE01001410">
    <property type="protein sequence ID" value="KUG17955.1"/>
    <property type="molecule type" value="Genomic_DNA"/>
</dbReference>
<accession>A0A0W8FC54</accession>